<dbReference type="SMART" id="SM00256">
    <property type="entry name" value="FBOX"/>
    <property type="match status" value="1"/>
</dbReference>
<protein>
    <recommendedName>
        <fullName evidence="2">F-box domain-containing protein</fullName>
    </recommendedName>
</protein>
<evidence type="ECO:0000313" key="4">
    <source>
        <dbReference type="Proteomes" id="UP000825729"/>
    </source>
</evidence>
<evidence type="ECO:0000256" key="1">
    <source>
        <dbReference type="SAM" id="Coils"/>
    </source>
</evidence>
<keyword evidence="4" id="KW-1185">Reference proteome</keyword>
<dbReference type="Proteomes" id="UP000825729">
    <property type="component" value="Unassembled WGS sequence"/>
</dbReference>
<sequence length="571" mass="66038">MEALPDELLVEIFRWLRKKPSYRCKCVSKRWRDLISDIWRNGDKFKLFNSGCFIQEKADIEEDLYGDTDYSVLFFRLDDKGEMTPEESLDFTEWTHSKMLGSCNGLLFYCLKSAGKMQYGVADPVTRESVLLPLYPGSRLASISKSPAALGFVFDSETGHWKLIAVYFYNRRNRIGVGVMIFDSEAGEWRTKAARFSDDSAPIQPKFVPDSSYLEASAIYLDGALHWVSLEYLVMFFLETGIFRVIRLPETLNYYKGLAWESEGRFYYCQLCQILGLCIWVLDADSSWRKTFCDPVPSFLSKLPDWFSSDEDDEFGDQCGQVLCFFEELHIIYLFLDDKLVCYHIAERMITPVEHPTSLELYSEVSSMRHFLTEWTFNVSNGRAKLPDCGTKRRLADDDKSGKEVVSIEMFRELSTQLDETDEQISQLEENLCQREAELCLLEKKLQELEESLEALNNIRSSSSLGFTKREFIGETQLDTTSDRGLVLDKMFHGHHGGYERGQGSGWSQGKCSVSASSTEMYRELSRREADTQERMTRWHKVEHKFLLPGSMILTLMLLRECAECIRWMNN</sequence>
<feature type="coiled-coil region" evidence="1">
    <location>
        <begin position="411"/>
        <end position="462"/>
    </location>
</feature>
<dbReference type="SUPFAM" id="SSF81383">
    <property type="entry name" value="F-box domain"/>
    <property type="match status" value="1"/>
</dbReference>
<dbReference type="InterPro" id="IPR056592">
    <property type="entry name" value="Beta-prop_At3g26010-like"/>
</dbReference>
<name>A0AAV7ERJ0_ARIFI</name>
<reference evidence="3 4" key="1">
    <citation type="submission" date="2021-07" db="EMBL/GenBank/DDBJ databases">
        <title>The Aristolochia fimbriata genome: insights into angiosperm evolution, floral development and chemical biosynthesis.</title>
        <authorList>
            <person name="Jiao Y."/>
        </authorList>
    </citation>
    <scope>NUCLEOTIDE SEQUENCE [LARGE SCALE GENOMIC DNA]</scope>
    <source>
        <strain evidence="3">IBCAS-2021</strain>
        <tissue evidence="3">Leaf</tissue>
    </source>
</reference>
<accession>A0AAV7ERJ0</accession>
<dbReference type="AlphaFoldDB" id="A0AAV7ERJ0"/>
<evidence type="ECO:0000313" key="3">
    <source>
        <dbReference type="EMBL" id="KAG9451492.1"/>
    </source>
</evidence>
<evidence type="ECO:0000259" key="2">
    <source>
        <dbReference type="PROSITE" id="PS50181"/>
    </source>
</evidence>
<dbReference type="InterPro" id="IPR001810">
    <property type="entry name" value="F-box_dom"/>
</dbReference>
<proteinExistence type="predicted"/>
<dbReference type="EMBL" id="JAINDJ010000004">
    <property type="protein sequence ID" value="KAG9451492.1"/>
    <property type="molecule type" value="Genomic_DNA"/>
</dbReference>
<dbReference type="Gene3D" id="1.20.1280.50">
    <property type="match status" value="1"/>
</dbReference>
<dbReference type="PANTHER" id="PTHR31672:SF13">
    <property type="entry name" value="F-BOX PROTEIN CPR30-LIKE"/>
    <property type="match status" value="1"/>
</dbReference>
<dbReference type="InterPro" id="IPR036047">
    <property type="entry name" value="F-box-like_dom_sf"/>
</dbReference>
<comment type="caution">
    <text evidence="3">The sequence shown here is derived from an EMBL/GenBank/DDBJ whole genome shotgun (WGS) entry which is preliminary data.</text>
</comment>
<dbReference type="Pfam" id="PF24750">
    <property type="entry name" value="b-prop_At3g26010-like"/>
    <property type="match status" value="1"/>
</dbReference>
<gene>
    <name evidence="3" type="ORF">H6P81_011457</name>
</gene>
<feature type="domain" description="F-box" evidence="2">
    <location>
        <begin position="1"/>
        <end position="42"/>
    </location>
</feature>
<keyword evidence="1" id="KW-0175">Coiled coil</keyword>
<dbReference type="InterPro" id="IPR050796">
    <property type="entry name" value="SCF_F-box_component"/>
</dbReference>
<dbReference type="Pfam" id="PF12937">
    <property type="entry name" value="F-box-like"/>
    <property type="match status" value="1"/>
</dbReference>
<dbReference type="PANTHER" id="PTHR31672">
    <property type="entry name" value="BNACNNG10540D PROTEIN"/>
    <property type="match status" value="1"/>
</dbReference>
<organism evidence="3 4">
    <name type="scientific">Aristolochia fimbriata</name>
    <name type="common">White veined hardy Dutchman's pipe vine</name>
    <dbReference type="NCBI Taxonomy" id="158543"/>
    <lineage>
        <taxon>Eukaryota</taxon>
        <taxon>Viridiplantae</taxon>
        <taxon>Streptophyta</taxon>
        <taxon>Embryophyta</taxon>
        <taxon>Tracheophyta</taxon>
        <taxon>Spermatophyta</taxon>
        <taxon>Magnoliopsida</taxon>
        <taxon>Magnoliidae</taxon>
        <taxon>Piperales</taxon>
        <taxon>Aristolochiaceae</taxon>
        <taxon>Aristolochia</taxon>
    </lineage>
</organism>
<dbReference type="PROSITE" id="PS50181">
    <property type="entry name" value="FBOX"/>
    <property type="match status" value="1"/>
</dbReference>